<keyword evidence="2" id="KW-1185">Reference proteome</keyword>
<evidence type="ECO:0000313" key="2">
    <source>
        <dbReference type="Proteomes" id="UP001060215"/>
    </source>
</evidence>
<gene>
    <name evidence="1" type="ORF">LOK49_LG10G01048</name>
</gene>
<dbReference type="Proteomes" id="UP001060215">
    <property type="component" value="Chromosome 10"/>
</dbReference>
<organism evidence="1 2">
    <name type="scientific">Camellia lanceoleosa</name>
    <dbReference type="NCBI Taxonomy" id="1840588"/>
    <lineage>
        <taxon>Eukaryota</taxon>
        <taxon>Viridiplantae</taxon>
        <taxon>Streptophyta</taxon>
        <taxon>Embryophyta</taxon>
        <taxon>Tracheophyta</taxon>
        <taxon>Spermatophyta</taxon>
        <taxon>Magnoliopsida</taxon>
        <taxon>eudicotyledons</taxon>
        <taxon>Gunneridae</taxon>
        <taxon>Pentapetalae</taxon>
        <taxon>asterids</taxon>
        <taxon>Ericales</taxon>
        <taxon>Theaceae</taxon>
        <taxon>Camellia</taxon>
    </lineage>
</organism>
<dbReference type="EMBL" id="CM045767">
    <property type="protein sequence ID" value="KAI7997615.1"/>
    <property type="molecule type" value="Genomic_DNA"/>
</dbReference>
<proteinExistence type="predicted"/>
<evidence type="ECO:0000313" key="1">
    <source>
        <dbReference type="EMBL" id="KAI7997615.1"/>
    </source>
</evidence>
<protein>
    <submittedName>
        <fullName evidence="1">Clathrin assembly protein</fullName>
    </submittedName>
</protein>
<name>A0ACC0GBR1_9ERIC</name>
<reference evidence="1 2" key="1">
    <citation type="journal article" date="2022" name="Plant J.">
        <title>Chromosome-level genome of Camellia lanceoleosa provides a valuable resource for understanding genome evolution and self-incompatibility.</title>
        <authorList>
            <person name="Gong W."/>
            <person name="Xiao S."/>
            <person name="Wang L."/>
            <person name="Liao Z."/>
            <person name="Chang Y."/>
            <person name="Mo W."/>
            <person name="Hu G."/>
            <person name="Li W."/>
            <person name="Zhao G."/>
            <person name="Zhu H."/>
            <person name="Hu X."/>
            <person name="Ji K."/>
            <person name="Xiang X."/>
            <person name="Song Q."/>
            <person name="Yuan D."/>
            <person name="Jin S."/>
            <person name="Zhang L."/>
        </authorList>
    </citation>
    <scope>NUCLEOTIDE SEQUENCE [LARGE SCALE GENOMIC DNA]</scope>
    <source>
        <strain evidence="1">SQ_2022a</strain>
    </source>
</reference>
<sequence>MKTLIKVVKLAYVVCGHTSKAFPDSSSERNDVQIILAIEYKKSLEVQEANLPSPSPPKPEPVKVEALVAGPLDLLGLNDPVPGASELDEKNALALAIVLLERTNGKVLSGAGKACGKKQSN</sequence>
<accession>A0ACC0GBR1</accession>
<comment type="caution">
    <text evidence="1">The sequence shown here is derived from an EMBL/GenBank/DDBJ whole genome shotgun (WGS) entry which is preliminary data.</text>
</comment>